<protein>
    <recommendedName>
        <fullName evidence="3">Adhesin domain-containing protein</fullName>
    </recommendedName>
</protein>
<dbReference type="Proteomes" id="UP000237798">
    <property type="component" value="Unassembled WGS sequence"/>
</dbReference>
<dbReference type="OrthoDB" id="1903723at2"/>
<dbReference type="EMBL" id="PVXP01000012">
    <property type="protein sequence ID" value="PRR85724.1"/>
    <property type="molecule type" value="Genomic_DNA"/>
</dbReference>
<dbReference type="RefSeq" id="WP_106008677.1">
    <property type="nucleotide sequence ID" value="NZ_PVXP01000012.1"/>
</dbReference>
<evidence type="ECO:0008006" key="3">
    <source>
        <dbReference type="Google" id="ProtNLM"/>
    </source>
</evidence>
<evidence type="ECO:0000313" key="2">
    <source>
        <dbReference type="Proteomes" id="UP000237798"/>
    </source>
</evidence>
<dbReference type="PROSITE" id="PS51257">
    <property type="entry name" value="PROKAR_LIPOPROTEIN"/>
    <property type="match status" value="1"/>
</dbReference>
<proteinExistence type="predicted"/>
<sequence>MSSRKLLIFDFCIATAILLSGCSTGKIHVISDTLKNPIIHNVYNTSKQPNVNVLSIFNSSGNVKITKSSSNELKVDVKLIQTKNLTDIDKKLKNLTVKPQIKNGILFYQPLYAKNNSENYWMWITENLNANGIYIDFDIEVPSSIREIRVFNGTGNIDLRNISAKIYAQTDVGNITGKEIEPLDNAVFKDDVPFSDKLNDIDMDFSNIDRANSITAGSNTGSVILKLPHSAEYTHNEIKSSDMNLEYPYHSNSKQRFDYCIKQSLEPSKIISAKHNKTIITTVPIEKSSNNVLIIKK</sequence>
<name>A0A2T0BPC2_9CLOT</name>
<organism evidence="1 2">
    <name type="scientific">Clostridium luticellarii</name>
    <dbReference type="NCBI Taxonomy" id="1691940"/>
    <lineage>
        <taxon>Bacteria</taxon>
        <taxon>Bacillati</taxon>
        <taxon>Bacillota</taxon>
        <taxon>Clostridia</taxon>
        <taxon>Eubacteriales</taxon>
        <taxon>Clostridiaceae</taxon>
        <taxon>Clostridium</taxon>
    </lineage>
</organism>
<comment type="caution">
    <text evidence="1">The sequence shown here is derived from an EMBL/GenBank/DDBJ whole genome shotgun (WGS) entry which is preliminary data.</text>
</comment>
<accession>A0A2T0BPC2</accession>
<dbReference type="AlphaFoldDB" id="A0A2T0BPC2"/>
<keyword evidence="2" id="KW-1185">Reference proteome</keyword>
<evidence type="ECO:0000313" key="1">
    <source>
        <dbReference type="EMBL" id="PRR85724.1"/>
    </source>
</evidence>
<reference evidence="1 2" key="1">
    <citation type="submission" date="2018-03" db="EMBL/GenBank/DDBJ databases">
        <title>Genome sequence of Clostridium luticellarii DSM 29923.</title>
        <authorList>
            <person name="Poehlein A."/>
            <person name="Daniel R."/>
        </authorList>
    </citation>
    <scope>NUCLEOTIDE SEQUENCE [LARGE SCALE GENOMIC DNA]</scope>
    <source>
        <strain evidence="1 2">DSM 29923</strain>
    </source>
</reference>
<gene>
    <name evidence="1" type="ORF">CLLU_12130</name>
</gene>